<keyword evidence="2" id="KW-1185">Reference proteome</keyword>
<accession>I3EKE8</accession>
<dbReference type="EMBL" id="GL870876">
    <property type="protein sequence ID" value="EIJ89695.1"/>
    <property type="molecule type" value="Genomic_DNA"/>
</dbReference>
<sequence>MRILCTFIFFLVESMEPFIEEFKRLQRVIYKSTNSYGSTLYYRNVVHVSRLIKKYLKSDSTKKTKELLVGEIQDKCQTAYVSLSSNIALGHNLGLSIGLMAIIAKLYSQSKRLNSQSISNCNSYVIQPIDSSTEEDVISDIFK</sequence>
<dbReference type="OMA" id="SNIALGH"/>
<protein>
    <submittedName>
        <fullName evidence="1">Uncharacterized protein</fullName>
    </submittedName>
</protein>
<reference evidence="1" key="1">
    <citation type="submission" date="2011-01" db="EMBL/GenBank/DDBJ databases">
        <title>The Genome Sequence of Nematocida parisii strain ERTm3.</title>
        <authorList>
            <consortium name="The Broad Institute Genome Sequencing Platform"/>
            <consortium name="The Broad Institute Genome Sequencing Center for Infectious Disease"/>
            <person name="Cuomo C."/>
            <person name="Troemel E."/>
            <person name="Young S.K."/>
            <person name="Zeng Q."/>
            <person name="Gargeya S."/>
            <person name="Fitzgerald M."/>
            <person name="Haas B."/>
            <person name="Abouelleil A."/>
            <person name="Alvarado L."/>
            <person name="Arachchi H.M."/>
            <person name="Berlin A."/>
            <person name="Chapman S.B."/>
            <person name="Gearin G."/>
            <person name="Goldberg J."/>
            <person name="Griggs A."/>
            <person name="Gujja S."/>
            <person name="Hansen M."/>
            <person name="Heiman D."/>
            <person name="Howarth C."/>
            <person name="Larimer J."/>
            <person name="Lui A."/>
            <person name="MacDonald P.J.P."/>
            <person name="McCowen C."/>
            <person name="Montmayeur A."/>
            <person name="Murphy C."/>
            <person name="Neiman D."/>
            <person name="Pearson M."/>
            <person name="Priest M."/>
            <person name="Roberts A."/>
            <person name="Saif S."/>
            <person name="Shea T."/>
            <person name="Sisk P."/>
            <person name="Stolte C."/>
            <person name="Sykes S."/>
            <person name="Wortman J."/>
            <person name="Nusbaum C."/>
            <person name="Birren B."/>
        </authorList>
    </citation>
    <scope>NUCLEOTIDE SEQUENCE</scope>
    <source>
        <strain evidence="1">ERTm3</strain>
    </source>
</reference>
<evidence type="ECO:0000313" key="2">
    <source>
        <dbReference type="Proteomes" id="UP000002872"/>
    </source>
</evidence>
<dbReference type="Proteomes" id="UP000002872">
    <property type="component" value="Unassembled WGS sequence"/>
</dbReference>
<dbReference type="AlphaFoldDB" id="I3EKE8"/>
<dbReference type="HOGENOM" id="CLU_1949388_0_0_1"/>
<organism evidence="1 2">
    <name type="scientific">Nematocida parisii (strain ERTm3)</name>
    <name type="common">Nematode killer fungus</name>
    <dbReference type="NCBI Taxonomy" id="935791"/>
    <lineage>
        <taxon>Eukaryota</taxon>
        <taxon>Fungi</taxon>
        <taxon>Fungi incertae sedis</taxon>
        <taxon>Microsporidia</taxon>
        <taxon>Nematocida</taxon>
    </lineage>
</organism>
<dbReference type="OrthoDB" id="114080at2759"/>
<evidence type="ECO:0000313" key="1">
    <source>
        <dbReference type="EMBL" id="EIJ89695.1"/>
    </source>
</evidence>
<dbReference type="InParanoid" id="I3EKE8"/>
<gene>
    <name evidence="1" type="ORF">NEQG_00465</name>
</gene>
<proteinExistence type="predicted"/>
<dbReference type="VEuPathDB" id="MicrosporidiaDB:NEQG_00465"/>
<name>I3EKE8_NEMP3</name>